<accession>A0A1T5FF42</accession>
<dbReference type="InterPro" id="IPR036907">
    <property type="entry name" value="5'-Nucleotdase_C_sf"/>
</dbReference>
<dbReference type="InterPro" id="IPR006179">
    <property type="entry name" value="5_nucleotidase/apyrase"/>
</dbReference>
<protein>
    <submittedName>
        <fullName evidence="2">5'-nucleotidase, C-terminal domain</fullName>
    </submittedName>
</protein>
<dbReference type="Gene3D" id="3.90.780.10">
    <property type="entry name" value="5'-Nucleotidase, C-terminal domain"/>
    <property type="match status" value="1"/>
</dbReference>
<gene>
    <name evidence="2" type="ORF">SAMN05661099_3645</name>
</gene>
<dbReference type="PANTHER" id="PTHR11575">
    <property type="entry name" value="5'-NUCLEOTIDASE-RELATED"/>
    <property type="match status" value="1"/>
</dbReference>
<dbReference type="Proteomes" id="UP000189981">
    <property type="component" value="Unassembled WGS sequence"/>
</dbReference>
<feature type="domain" description="5'-Nucleotidase C-terminal" evidence="1">
    <location>
        <begin position="83"/>
        <end position="210"/>
    </location>
</feature>
<dbReference type="AlphaFoldDB" id="A0A1T5FF42"/>
<dbReference type="GO" id="GO:0030288">
    <property type="term" value="C:outer membrane-bounded periplasmic space"/>
    <property type="evidence" value="ECO:0007669"/>
    <property type="project" value="TreeGrafter"/>
</dbReference>
<dbReference type="SUPFAM" id="SSF55816">
    <property type="entry name" value="5'-nucleotidase (syn. UDP-sugar hydrolase), C-terminal domain"/>
    <property type="match status" value="1"/>
</dbReference>
<keyword evidence="3" id="KW-1185">Reference proteome</keyword>
<dbReference type="PANTHER" id="PTHR11575:SF24">
    <property type="entry name" value="5'-NUCLEOTIDASE"/>
    <property type="match status" value="1"/>
</dbReference>
<evidence type="ECO:0000259" key="1">
    <source>
        <dbReference type="Pfam" id="PF02872"/>
    </source>
</evidence>
<dbReference type="GO" id="GO:0016787">
    <property type="term" value="F:hydrolase activity"/>
    <property type="evidence" value="ECO:0007669"/>
    <property type="project" value="InterPro"/>
</dbReference>
<reference evidence="3" key="1">
    <citation type="submission" date="2017-02" db="EMBL/GenBank/DDBJ databases">
        <authorList>
            <person name="Varghese N."/>
            <person name="Submissions S."/>
        </authorList>
    </citation>
    <scope>NUCLEOTIDE SEQUENCE [LARGE SCALE GENOMIC DNA]</scope>
    <source>
        <strain evidence="3">DSM 22385</strain>
    </source>
</reference>
<dbReference type="OrthoDB" id="4762412at2"/>
<dbReference type="InterPro" id="IPR008334">
    <property type="entry name" value="5'-Nucleotdase_C"/>
</dbReference>
<proteinExistence type="predicted"/>
<dbReference type="Pfam" id="PF02872">
    <property type="entry name" value="5_nucleotid_C"/>
    <property type="match status" value="1"/>
</dbReference>
<dbReference type="EMBL" id="FUYR01000009">
    <property type="protein sequence ID" value="SKB94737.1"/>
    <property type="molecule type" value="Genomic_DNA"/>
</dbReference>
<evidence type="ECO:0000313" key="2">
    <source>
        <dbReference type="EMBL" id="SKB94737.1"/>
    </source>
</evidence>
<dbReference type="PROSITE" id="PS51257">
    <property type="entry name" value="PROKAR_LIPOPROTEIN"/>
    <property type="match status" value="1"/>
</dbReference>
<dbReference type="STRING" id="572036.SAMN05661099_3645"/>
<sequence length="255" mass="27897">MEKIKSIKAKVSILLIAGYCAVSLIFGCSPRLQLSNSDKALYPISSEIPKDKSITDFYLPYKVRLDSMMKEVVAVSAIEISKARPEGPLNNLMADAMADAGKSENIPFDIAYTNYGGLRIPLPKGNIPLFKVFELMPFENLITTVKFSGTDLKSFFDYIAAGGGDPISGATFKISNKKATDIKINGQPFDVNNSYTVLTSDYMANGGDGGAIFLKATDRKEYNIKLRDALANYLRKQNKAGVIINPIKDGRITVE</sequence>
<organism evidence="2 3">
    <name type="scientific">Daejeonella lutea</name>
    <dbReference type="NCBI Taxonomy" id="572036"/>
    <lineage>
        <taxon>Bacteria</taxon>
        <taxon>Pseudomonadati</taxon>
        <taxon>Bacteroidota</taxon>
        <taxon>Sphingobacteriia</taxon>
        <taxon>Sphingobacteriales</taxon>
        <taxon>Sphingobacteriaceae</taxon>
        <taxon>Daejeonella</taxon>
    </lineage>
</organism>
<dbReference type="PRINTS" id="PR01607">
    <property type="entry name" value="APYRASEFAMLY"/>
</dbReference>
<evidence type="ECO:0000313" key="3">
    <source>
        <dbReference type="Proteomes" id="UP000189981"/>
    </source>
</evidence>
<dbReference type="GO" id="GO:0009166">
    <property type="term" value="P:nucleotide catabolic process"/>
    <property type="evidence" value="ECO:0007669"/>
    <property type="project" value="InterPro"/>
</dbReference>
<name>A0A1T5FF42_9SPHI</name>
<dbReference type="RefSeq" id="WP_079704136.1">
    <property type="nucleotide sequence ID" value="NZ_FUYR01000009.1"/>
</dbReference>